<evidence type="ECO:0000313" key="4">
    <source>
        <dbReference type="EMBL" id="NLR92040.1"/>
    </source>
</evidence>
<keyword evidence="2" id="KW-0732">Signal</keyword>
<sequence length="558" mass="65541">MKRNFLLLLSLFISFDFIAAPLEDVQLDSLYSLLDQTIAERESYSIEKNRKIDQFRVVLETDSTSTRNKYFLATEIYNQYLVFEFYGALHFAYEAIKFAQELNEPELIHESQLNLAQVLVIAGIYQESSEILDKLNPKKLSTHLLHKYYVIRKDLYNQLYFYSPTKKIKEGYKEAYTNYCDSILMHVPENSEEFLHIRETRALDNRDLQLALSINSKRLARTELGHKLYATVAFERSLVYEIEEKINFQKKYLILSAISDLKAAVKDNASLATLAFLLYHENDIERAYKYINISYEDALFYNSKLRAIQIANILPVISKSYEVQLREQKSRLQHFNIIITIMTIVLVIGLFFIYRQVKSIREARNITITTNNKLRDSNKELVDANEQLNQLHTDLSTTNMVKEVYIGEFLKICSDYIDKLEHQSLHTQKMLIKRKYGELLTEIKNSDVRKMEMKLFYKNFDETFLHIYPSFVESFNKLLDKDQPIVTKNKNSLTTELRIFALVRLGINDSNKIAKLLGNSVTTIYNYRVKIKNKASVDREKFDDYVMKIGEFNKNIEN</sequence>
<evidence type="ECO:0000256" key="1">
    <source>
        <dbReference type="SAM" id="Phobius"/>
    </source>
</evidence>
<evidence type="ECO:0000259" key="3">
    <source>
        <dbReference type="Pfam" id="PF19904"/>
    </source>
</evidence>
<evidence type="ECO:0000256" key="2">
    <source>
        <dbReference type="SAM" id="SignalP"/>
    </source>
</evidence>
<dbReference type="Proteomes" id="UP000585050">
    <property type="component" value="Unassembled WGS sequence"/>
</dbReference>
<feature type="domain" description="DUF6377" evidence="3">
    <location>
        <begin position="260"/>
        <end position="514"/>
    </location>
</feature>
<gene>
    <name evidence="4" type="ORF">HGP29_12515</name>
</gene>
<feature type="transmembrane region" description="Helical" evidence="1">
    <location>
        <begin position="335"/>
        <end position="354"/>
    </location>
</feature>
<protein>
    <recommendedName>
        <fullName evidence="3">DUF6377 domain-containing protein</fullName>
    </recommendedName>
</protein>
<dbReference type="EMBL" id="JABAIL010000003">
    <property type="protein sequence ID" value="NLR92040.1"/>
    <property type="molecule type" value="Genomic_DNA"/>
</dbReference>
<keyword evidence="1" id="KW-0812">Transmembrane</keyword>
<dbReference type="InterPro" id="IPR045957">
    <property type="entry name" value="DUF6377"/>
</dbReference>
<organism evidence="4 5">
    <name type="scientific">Flammeovirga agarivorans</name>
    <dbReference type="NCBI Taxonomy" id="2726742"/>
    <lineage>
        <taxon>Bacteria</taxon>
        <taxon>Pseudomonadati</taxon>
        <taxon>Bacteroidota</taxon>
        <taxon>Cytophagia</taxon>
        <taxon>Cytophagales</taxon>
        <taxon>Flammeovirgaceae</taxon>
        <taxon>Flammeovirga</taxon>
    </lineage>
</organism>
<feature type="chain" id="PRO_5030788469" description="DUF6377 domain-containing protein" evidence="2">
    <location>
        <begin position="20"/>
        <end position="558"/>
    </location>
</feature>
<dbReference type="Pfam" id="PF19904">
    <property type="entry name" value="DUF6377"/>
    <property type="match status" value="1"/>
</dbReference>
<name>A0A7X8SKP1_9BACT</name>
<evidence type="ECO:0000313" key="5">
    <source>
        <dbReference type="Proteomes" id="UP000585050"/>
    </source>
</evidence>
<reference evidence="4 5" key="1">
    <citation type="submission" date="2020-04" db="EMBL/GenBank/DDBJ databases">
        <title>Flammeovirga sp. SR4, a novel species isolated from seawater.</title>
        <authorList>
            <person name="Wang X."/>
        </authorList>
    </citation>
    <scope>NUCLEOTIDE SEQUENCE [LARGE SCALE GENOMIC DNA]</scope>
    <source>
        <strain evidence="4 5">SR4</strain>
    </source>
</reference>
<keyword evidence="1" id="KW-0472">Membrane</keyword>
<dbReference type="AlphaFoldDB" id="A0A7X8SKP1"/>
<proteinExistence type="predicted"/>
<dbReference type="RefSeq" id="WP_168882745.1">
    <property type="nucleotide sequence ID" value="NZ_JABAIL010000003.1"/>
</dbReference>
<comment type="caution">
    <text evidence="4">The sequence shown here is derived from an EMBL/GenBank/DDBJ whole genome shotgun (WGS) entry which is preliminary data.</text>
</comment>
<keyword evidence="5" id="KW-1185">Reference proteome</keyword>
<feature type="signal peptide" evidence="2">
    <location>
        <begin position="1"/>
        <end position="19"/>
    </location>
</feature>
<keyword evidence="1" id="KW-1133">Transmembrane helix</keyword>
<accession>A0A7X8SKP1</accession>